<feature type="domain" description="GOLD" evidence="11">
    <location>
        <begin position="78"/>
        <end position="160"/>
    </location>
</feature>
<comment type="similarity">
    <text evidence="2 9">Belongs to the EMP24/GP25L family.</text>
</comment>
<keyword evidence="4 9" id="KW-0812">Transmembrane</keyword>
<dbReference type="InterPro" id="IPR009038">
    <property type="entry name" value="GOLD_dom"/>
</dbReference>
<dbReference type="EMBL" id="GFXV01001878">
    <property type="protein sequence ID" value="MBW13683.1"/>
    <property type="molecule type" value="Transcribed_RNA"/>
</dbReference>
<proteinExistence type="inferred from homology"/>
<evidence type="ECO:0000256" key="5">
    <source>
        <dbReference type="ARBA" id="ARBA00022729"/>
    </source>
</evidence>
<evidence type="ECO:0000256" key="3">
    <source>
        <dbReference type="ARBA" id="ARBA00022473"/>
    </source>
</evidence>
<evidence type="ECO:0000256" key="9">
    <source>
        <dbReference type="RuleBase" id="RU003827"/>
    </source>
</evidence>
<dbReference type="PROSITE" id="PS50866">
    <property type="entry name" value="GOLD"/>
    <property type="match status" value="1"/>
</dbReference>
<keyword evidence="7 10" id="KW-0472">Membrane</keyword>
<name>A0A2H8THS3_9HEMI</name>
<feature type="transmembrane region" description="Helical" evidence="10">
    <location>
        <begin position="225"/>
        <end position="244"/>
    </location>
</feature>
<sequence length="259" mass="29590">MVAERQKSAAVHWLSPSTFGLCYIVAVFFTILDDVNGQAQPIPAQEQQPPPVQPTAPWYETLPAVAMDYKVIIDPGKEDCYFQFVNPGATFYASAQVLRGGDGMAGFAVRHPNGQIVHPYQWKASSDYQDQESTGGYYSVCIDNQFSKFAAKLVNLYITVIRYDKWDEYHKEIEDMNVGVENFTSTVKSVENNINHMLQHQHHVRSQENRDYNLLIDNKTYVNRWSIMQILLIMGTTTLQVYFVRKLFETKAGKSKTRA</sequence>
<keyword evidence="6 10" id="KW-1133">Transmembrane helix</keyword>
<evidence type="ECO:0000256" key="4">
    <source>
        <dbReference type="ARBA" id="ARBA00022692"/>
    </source>
</evidence>
<keyword evidence="3" id="KW-0217">Developmental protein</keyword>
<evidence type="ECO:0000256" key="2">
    <source>
        <dbReference type="ARBA" id="ARBA00007104"/>
    </source>
</evidence>
<evidence type="ECO:0000256" key="8">
    <source>
        <dbReference type="ARBA" id="ARBA00037847"/>
    </source>
</evidence>
<keyword evidence="5" id="KW-0732">Signal</keyword>
<comment type="subcellular location">
    <subcellularLocation>
        <location evidence="8">Endomembrane system</location>
        <topology evidence="8">Single-pass membrane protein</topology>
    </subcellularLocation>
    <subcellularLocation>
        <location evidence="1 9">Membrane</location>
        <topology evidence="1 9">Single-pass type I membrane protein</topology>
    </subcellularLocation>
</comment>
<dbReference type="InterPro" id="IPR036598">
    <property type="entry name" value="GOLD_dom_sf"/>
</dbReference>
<dbReference type="AlphaFoldDB" id="A0A2H8THS3"/>
<dbReference type="OrthoDB" id="10037706at2759"/>
<dbReference type="GO" id="GO:0016020">
    <property type="term" value="C:membrane"/>
    <property type="evidence" value="ECO:0007669"/>
    <property type="project" value="UniProtKB-SubCell"/>
</dbReference>
<accession>A0A2H8THS3</accession>
<evidence type="ECO:0000256" key="1">
    <source>
        <dbReference type="ARBA" id="ARBA00004479"/>
    </source>
</evidence>
<dbReference type="SUPFAM" id="SSF101576">
    <property type="entry name" value="Supernatant protein factor (SPF), C-terminal domain"/>
    <property type="match status" value="1"/>
</dbReference>
<evidence type="ECO:0000256" key="10">
    <source>
        <dbReference type="SAM" id="Phobius"/>
    </source>
</evidence>
<evidence type="ECO:0000256" key="7">
    <source>
        <dbReference type="ARBA" id="ARBA00023136"/>
    </source>
</evidence>
<reference evidence="12" key="1">
    <citation type="submission" date="2017-10" db="EMBL/GenBank/DDBJ databases">
        <title>Transcriptome Assembly of Sugarcane Aphid Adults.</title>
        <authorList>
            <person name="Scully E.D."/>
            <person name="Palmer N.A."/>
            <person name="Geib S.M."/>
            <person name="Sarath G."/>
            <person name="Sattler S.E."/>
        </authorList>
    </citation>
    <scope>NUCLEOTIDE SEQUENCE</scope>
    <source>
        <tissue evidence="12">Whole body</tissue>
    </source>
</reference>
<evidence type="ECO:0000313" key="12">
    <source>
        <dbReference type="EMBL" id="MBW13683.1"/>
    </source>
</evidence>
<dbReference type="PANTHER" id="PTHR22811">
    <property type="entry name" value="TRANSMEMBRANE EMP24 DOMAIN-CONTAINING PROTEIN"/>
    <property type="match status" value="1"/>
</dbReference>
<evidence type="ECO:0000259" key="11">
    <source>
        <dbReference type="PROSITE" id="PS50866"/>
    </source>
</evidence>
<dbReference type="SMART" id="SM01190">
    <property type="entry name" value="EMP24_GP25L"/>
    <property type="match status" value="1"/>
</dbReference>
<dbReference type="Pfam" id="PF01105">
    <property type="entry name" value="EMP24_GP25L"/>
    <property type="match status" value="1"/>
</dbReference>
<organism evidence="12">
    <name type="scientific">Melanaphis sacchari</name>
    <dbReference type="NCBI Taxonomy" id="742174"/>
    <lineage>
        <taxon>Eukaryota</taxon>
        <taxon>Metazoa</taxon>
        <taxon>Ecdysozoa</taxon>
        <taxon>Arthropoda</taxon>
        <taxon>Hexapoda</taxon>
        <taxon>Insecta</taxon>
        <taxon>Pterygota</taxon>
        <taxon>Neoptera</taxon>
        <taxon>Paraneoptera</taxon>
        <taxon>Hemiptera</taxon>
        <taxon>Sternorrhyncha</taxon>
        <taxon>Aphidomorpha</taxon>
        <taxon>Aphidoidea</taxon>
        <taxon>Aphididae</taxon>
        <taxon>Aphidini</taxon>
        <taxon>Melanaphis</taxon>
    </lineage>
</organism>
<dbReference type="GO" id="GO:0012505">
    <property type="term" value="C:endomembrane system"/>
    <property type="evidence" value="ECO:0007669"/>
    <property type="project" value="UniProtKB-SubCell"/>
</dbReference>
<feature type="transmembrane region" description="Helical" evidence="10">
    <location>
        <begin position="12"/>
        <end position="32"/>
    </location>
</feature>
<protein>
    <submittedName>
        <fullName evidence="12">Transmembrane emp24 domain-containing protein 6</fullName>
    </submittedName>
</protein>
<evidence type="ECO:0000256" key="6">
    <source>
        <dbReference type="ARBA" id="ARBA00022989"/>
    </source>
</evidence>
<gene>
    <name evidence="12" type="primary">TMED6</name>
</gene>
<dbReference type="InterPro" id="IPR015720">
    <property type="entry name" value="Emp24-like"/>
</dbReference>